<name>A0A1W1CFP7_9ZZZZ</name>
<dbReference type="PIRSF" id="PIRSF001220">
    <property type="entry name" value="L-ASNase_gatD"/>
    <property type="match status" value="1"/>
</dbReference>
<proteinExistence type="predicted"/>
<dbReference type="PIRSF" id="PIRSF500176">
    <property type="entry name" value="L_ASNase"/>
    <property type="match status" value="1"/>
</dbReference>
<dbReference type="InterPro" id="IPR006034">
    <property type="entry name" value="Asparaginase/glutaminase-like"/>
</dbReference>
<dbReference type="Pfam" id="PF00710">
    <property type="entry name" value="Asparaginase"/>
    <property type="match status" value="1"/>
</dbReference>
<evidence type="ECO:0000313" key="2">
    <source>
        <dbReference type="EMBL" id="SFV64532.1"/>
    </source>
</evidence>
<dbReference type="Gene3D" id="3.40.50.1170">
    <property type="entry name" value="L-asparaginase, N-terminal domain"/>
    <property type="match status" value="1"/>
</dbReference>
<dbReference type="SUPFAM" id="SSF53774">
    <property type="entry name" value="Glutaminase/Asparaginase"/>
    <property type="match status" value="1"/>
</dbReference>
<evidence type="ECO:0000259" key="1">
    <source>
        <dbReference type="Pfam" id="PF00710"/>
    </source>
</evidence>
<organism evidence="2">
    <name type="scientific">hydrothermal vent metagenome</name>
    <dbReference type="NCBI Taxonomy" id="652676"/>
    <lineage>
        <taxon>unclassified sequences</taxon>
        <taxon>metagenomes</taxon>
        <taxon>ecological metagenomes</taxon>
    </lineage>
</organism>
<dbReference type="PROSITE" id="PS51732">
    <property type="entry name" value="ASN_GLN_ASE_3"/>
    <property type="match status" value="1"/>
</dbReference>
<sequence>MKKILIIDTGGTFNKVYNPITGDLDIDTTGVAIKSIAKNWLTELSFINIIGKDSLDMVDSDREEILQTIKSSNFKSIIVIHGTDTIDKTAQYLANVKLDREIILTGAMVPFSINPIEATANFCSAYGYLQKLEQNGIYIALNGIINFYNRVRKNREKGKFEETMVYKNKF</sequence>
<dbReference type="InterPro" id="IPR037152">
    <property type="entry name" value="L-asparaginase_N_sf"/>
</dbReference>
<protein>
    <submittedName>
        <fullName evidence="2">Asparaginase</fullName>
    </submittedName>
</protein>
<dbReference type="InterPro" id="IPR036152">
    <property type="entry name" value="Asp/glu_Ase-like_sf"/>
</dbReference>
<feature type="domain" description="L-asparaginase N-terminal" evidence="1">
    <location>
        <begin position="3"/>
        <end position="155"/>
    </location>
</feature>
<accession>A0A1W1CFP7</accession>
<dbReference type="InterPro" id="IPR027474">
    <property type="entry name" value="L-asparaginase_N"/>
</dbReference>
<dbReference type="PRINTS" id="PR00139">
    <property type="entry name" value="ASNGLNASE"/>
</dbReference>
<dbReference type="PANTHER" id="PTHR11707">
    <property type="entry name" value="L-ASPARAGINASE"/>
    <property type="match status" value="1"/>
</dbReference>
<reference evidence="2" key="1">
    <citation type="submission" date="2016-10" db="EMBL/GenBank/DDBJ databases">
        <authorList>
            <person name="de Groot N.N."/>
        </authorList>
    </citation>
    <scope>NUCLEOTIDE SEQUENCE</scope>
</reference>
<dbReference type="EMBL" id="FPHE01000134">
    <property type="protein sequence ID" value="SFV64532.1"/>
    <property type="molecule type" value="Genomic_DNA"/>
</dbReference>
<dbReference type="AlphaFoldDB" id="A0A1W1CFP7"/>
<dbReference type="PANTHER" id="PTHR11707:SF28">
    <property type="entry name" value="60 KDA LYSOPHOSPHOLIPASE"/>
    <property type="match status" value="1"/>
</dbReference>
<gene>
    <name evidence="2" type="ORF">MNB_SV-12-1148</name>
</gene>